<evidence type="ECO:0000313" key="6">
    <source>
        <dbReference type="Proteomes" id="UP000265631"/>
    </source>
</evidence>
<dbReference type="EMBL" id="PXXK01000013">
    <property type="protein sequence ID" value="RFN54936.1"/>
    <property type="molecule type" value="Genomic_DNA"/>
</dbReference>
<proteinExistence type="predicted"/>
<dbReference type="Pfam" id="PF13695">
    <property type="entry name" value="Zn_ribbon_3CxxC"/>
    <property type="match status" value="1"/>
</dbReference>
<evidence type="ECO:0000259" key="4">
    <source>
        <dbReference type="SMART" id="SM01328"/>
    </source>
</evidence>
<keyword evidence="1" id="KW-0479">Metal-binding</keyword>
<comment type="caution">
    <text evidence="5">The sequence shown here is derived from an EMBL/GenBank/DDBJ whole genome shotgun (WGS) entry which is preliminary data.</text>
</comment>
<feature type="domain" description="3CxxC-type" evidence="4">
    <location>
        <begin position="89"/>
        <end position="188"/>
    </location>
</feature>
<keyword evidence="2" id="KW-0863">Zinc-finger</keyword>
<dbReference type="SMART" id="SM01328">
    <property type="entry name" value="zf-3CxxC"/>
    <property type="match status" value="1"/>
</dbReference>
<organism evidence="5 6">
    <name type="scientific">Fusarium flagelliforme</name>
    <dbReference type="NCBI Taxonomy" id="2675880"/>
    <lineage>
        <taxon>Eukaryota</taxon>
        <taxon>Fungi</taxon>
        <taxon>Dikarya</taxon>
        <taxon>Ascomycota</taxon>
        <taxon>Pezizomycotina</taxon>
        <taxon>Sordariomycetes</taxon>
        <taxon>Hypocreomycetidae</taxon>
        <taxon>Hypocreales</taxon>
        <taxon>Nectriaceae</taxon>
        <taxon>Fusarium</taxon>
        <taxon>Fusarium incarnatum-equiseti species complex</taxon>
    </lineage>
</organism>
<dbReference type="GO" id="GO:0008270">
    <property type="term" value="F:zinc ion binding"/>
    <property type="evidence" value="ECO:0007669"/>
    <property type="project" value="UniProtKB-KW"/>
</dbReference>
<keyword evidence="6" id="KW-1185">Reference proteome</keyword>
<evidence type="ECO:0000256" key="2">
    <source>
        <dbReference type="ARBA" id="ARBA00022771"/>
    </source>
</evidence>
<reference evidence="5 6" key="1">
    <citation type="journal article" date="2018" name="PLoS Pathog.">
        <title>Evolution of structural diversity of trichothecenes, a family of toxins produced by plant pathogenic and entomopathogenic fungi.</title>
        <authorList>
            <person name="Proctor R.H."/>
            <person name="McCormick S.P."/>
            <person name="Kim H.S."/>
            <person name="Cardoza R.E."/>
            <person name="Stanley A.M."/>
            <person name="Lindo L."/>
            <person name="Kelly A."/>
            <person name="Brown D.W."/>
            <person name="Lee T."/>
            <person name="Vaughan M.M."/>
            <person name="Alexander N.J."/>
            <person name="Busman M."/>
            <person name="Gutierrez S."/>
        </authorList>
    </citation>
    <scope>NUCLEOTIDE SEQUENCE [LARGE SCALE GENOMIC DNA]</scope>
    <source>
        <strain evidence="5 6">NRRL 13405</strain>
    </source>
</reference>
<dbReference type="AlphaFoldDB" id="A0A395N489"/>
<accession>A0A395N489</accession>
<dbReference type="Proteomes" id="UP000265631">
    <property type="component" value="Unassembled WGS sequence"/>
</dbReference>
<keyword evidence="3" id="KW-0862">Zinc</keyword>
<protein>
    <recommendedName>
        <fullName evidence="4">3CxxC-type domain-containing protein</fullName>
    </recommendedName>
</protein>
<evidence type="ECO:0000256" key="1">
    <source>
        <dbReference type="ARBA" id="ARBA00022723"/>
    </source>
</evidence>
<gene>
    <name evidence="5" type="ORF">FIE12Z_783</name>
</gene>
<name>A0A395N489_9HYPO</name>
<sequence>MLKLFILLSKSKFGHPTVMFRLISRLMASNKPVLANTPVPVNKSKKRPAWSMYPKLHDKVLEKLKENQLNHTFNPKDEEHSALKTYDTNIMGRFRCYNDECSSPGWGSKVVAITIREFSGNRYNARVYHQRCRECEKVGRLIINKSSYVDRVTYRIKKWNGVNMERPKWEEYSGPPHDRKLCEGCRLGRCKKGKSDDE</sequence>
<evidence type="ECO:0000313" key="5">
    <source>
        <dbReference type="EMBL" id="RFN54936.1"/>
    </source>
</evidence>
<evidence type="ECO:0000256" key="3">
    <source>
        <dbReference type="ARBA" id="ARBA00022833"/>
    </source>
</evidence>
<dbReference type="InterPro" id="IPR027377">
    <property type="entry name" value="ZAR1/RTP1-5-like_Znf-3CxxC"/>
</dbReference>